<dbReference type="EMBL" id="AMQN01008307">
    <property type="status" value="NOT_ANNOTATED_CDS"/>
    <property type="molecule type" value="Genomic_DNA"/>
</dbReference>
<dbReference type="InterPro" id="IPR036736">
    <property type="entry name" value="ACP-like_sf"/>
</dbReference>
<evidence type="ECO:0000313" key="2">
    <source>
        <dbReference type="EnsemblMetazoa" id="CapteP216284"/>
    </source>
</evidence>
<reference evidence="1 3" key="2">
    <citation type="journal article" date="2013" name="Nature">
        <title>Insights into bilaterian evolution from three spiralian genomes.</title>
        <authorList>
            <person name="Simakov O."/>
            <person name="Marletaz F."/>
            <person name="Cho S.J."/>
            <person name="Edsinger-Gonzales E."/>
            <person name="Havlak P."/>
            <person name="Hellsten U."/>
            <person name="Kuo D.H."/>
            <person name="Larsson T."/>
            <person name="Lv J."/>
            <person name="Arendt D."/>
            <person name="Savage R."/>
            <person name="Osoegawa K."/>
            <person name="de Jong P."/>
            <person name="Grimwood J."/>
            <person name="Chapman J.A."/>
            <person name="Shapiro H."/>
            <person name="Aerts A."/>
            <person name="Otillar R.P."/>
            <person name="Terry A.Y."/>
            <person name="Boore J.L."/>
            <person name="Grigoriev I.V."/>
            <person name="Lindberg D.R."/>
            <person name="Seaver E.C."/>
            <person name="Weisblat D.A."/>
            <person name="Putnam N.H."/>
            <person name="Rokhsar D.S."/>
        </authorList>
    </citation>
    <scope>NUCLEOTIDE SEQUENCE</scope>
    <source>
        <strain evidence="1 3">I ESC-2004</strain>
    </source>
</reference>
<organism evidence="1">
    <name type="scientific">Capitella teleta</name>
    <name type="common">Polychaete worm</name>
    <dbReference type="NCBI Taxonomy" id="283909"/>
    <lineage>
        <taxon>Eukaryota</taxon>
        <taxon>Metazoa</taxon>
        <taxon>Spiralia</taxon>
        <taxon>Lophotrochozoa</taxon>
        <taxon>Annelida</taxon>
        <taxon>Polychaeta</taxon>
        <taxon>Sedentaria</taxon>
        <taxon>Scolecida</taxon>
        <taxon>Capitellidae</taxon>
        <taxon>Capitella</taxon>
    </lineage>
</organism>
<sequence length="108" mass="12541">MFVTKFHQAAILFGDSSDEILDRLRPLVAEHYGVDEYSFELDTCFVGDLSGGLYNFLELLAKVEEDFEIKVTEESRKKLDNIRQLVNLVIQCRKQKREKQAKGKKKTK</sequence>
<accession>R7UJC8</accession>
<name>R7UJC8_CAPTE</name>
<dbReference type="EMBL" id="KB302777">
    <property type="protein sequence ID" value="ELU03888.1"/>
    <property type="molecule type" value="Genomic_DNA"/>
</dbReference>
<reference evidence="3" key="1">
    <citation type="submission" date="2012-12" db="EMBL/GenBank/DDBJ databases">
        <authorList>
            <person name="Hellsten U."/>
            <person name="Grimwood J."/>
            <person name="Chapman J.A."/>
            <person name="Shapiro H."/>
            <person name="Aerts A."/>
            <person name="Otillar R.P."/>
            <person name="Terry A.Y."/>
            <person name="Boore J.L."/>
            <person name="Simakov O."/>
            <person name="Marletaz F."/>
            <person name="Cho S.-J."/>
            <person name="Edsinger-Gonzales E."/>
            <person name="Havlak P."/>
            <person name="Kuo D.-H."/>
            <person name="Larsson T."/>
            <person name="Lv J."/>
            <person name="Arendt D."/>
            <person name="Savage R."/>
            <person name="Osoegawa K."/>
            <person name="de Jong P."/>
            <person name="Lindberg D.R."/>
            <person name="Seaver E.C."/>
            <person name="Weisblat D.A."/>
            <person name="Putnam N.H."/>
            <person name="Grigoriev I.V."/>
            <person name="Rokhsar D.S."/>
        </authorList>
    </citation>
    <scope>NUCLEOTIDE SEQUENCE</scope>
    <source>
        <strain evidence="3">I ESC-2004</strain>
    </source>
</reference>
<reference evidence="2" key="3">
    <citation type="submission" date="2015-06" db="UniProtKB">
        <authorList>
            <consortium name="EnsemblMetazoa"/>
        </authorList>
    </citation>
    <scope>IDENTIFICATION</scope>
</reference>
<gene>
    <name evidence="1" type="ORF">CAPTEDRAFT_216284</name>
</gene>
<dbReference type="HOGENOM" id="CLU_2199445_0_0_1"/>
<dbReference type="AlphaFoldDB" id="R7UJC8"/>
<dbReference type="Proteomes" id="UP000014760">
    <property type="component" value="Unassembled WGS sequence"/>
</dbReference>
<dbReference type="EnsemblMetazoa" id="CapteT216284">
    <property type="protein sequence ID" value="CapteP216284"/>
    <property type="gene ID" value="CapteG216284"/>
</dbReference>
<dbReference type="Gene3D" id="1.10.1200.10">
    <property type="entry name" value="ACP-like"/>
    <property type="match status" value="1"/>
</dbReference>
<evidence type="ECO:0000313" key="1">
    <source>
        <dbReference type="EMBL" id="ELU03888.1"/>
    </source>
</evidence>
<dbReference type="SUPFAM" id="SSF47336">
    <property type="entry name" value="ACP-like"/>
    <property type="match status" value="1"/>
</dbReference>
<dbReference type="OrthoDB" id="448946at2759"/>
<evidence type="ECO:0000313" key="3">
    <source>
        <dbReference type="Proteomes" id="UP000014760"/>
    </source>
</evidence>
<evidence type="ECO:0008006" key="4">
    <source>
        <dbReference type="Google" id="ProtNLM"/>
    </source>
</evidence>
<proteinExistence type="predicted"/>
<keyword evidence="3" id="KW-1185">Reference proteome</keyword>
<protein>
    <recommendedName>
        <fullName evidence="4">Carrier domain-containing protein</fullName>
    </recommendedName>
</protein>